<evidence type="ECO:0000256" key="2">
    <source>
        <dbReference type="ARBA" id="ARBA00011031"/>
    </source>
</evidence>
<dbReference type="PROSITE" id="PS00916">
    <property type="entry name" value="PI3_4_KINASE_2"/>
    <property type="match status" value="1"/>
</dbReference>
<dbReference type="SUPFAM" id="SSF56112">
    <property type="entry name" value="Protein kinase-like (PK-like)"/>
    <property type="match status" value="1"/>
</dbReference>
<dbReference type="InterPro" id="IPR037706">
    <property type="entry name" value="DNA-PK_dom"/>
</dbReference>
<dbReference type="InterPro" id="IPR036940">
    <property type="entry name" value="PI3/4_kinase_cat_sf"/>
</dbReference>
<organism evidence="13 14">
    <name type="scientific">Anopheles arabiensis</name>
    <name type="common">Mosquito</name>
    <dbReference type="NCBI Taxonomy" id="7173"/>
    <lineage>
        <taxon>Eukaryota</taxon>
        <taxon>Metazoa</taxon>
        <taxon>Ecdysozoa</taxon>
        <taxon>Arthropoda</taxon>
        <taxon>Hexapoda</taxon>
        <taxon>Insecta</taxon>
        <taxon>Pterygota</taxon>
        <taxon>Neoptera</taxon>
        <taxon>Endopterygota</taxon>
        <taxon>Diptera</taxon>
        <taxon>Nematocera</taxon>
        <taxon>Culicoidea</taxon>
        <taxon>Culicidae</taxon>
        <taxon>Anophelinae</taxon>
        <taxon>Anopheles</taxon>
    </lineage>
</organism>
<evidence type="ECO:0000256" key="6">
    <source>
        <dbReference type="ARBA" id="ARBA00022741"/>
    </source>
</evidence>
<keyword evidence="9" id="KW-0067">ATP-binding</keyword>
<dbReference type="Gene3D" id="3.30.1010.10">
    <property type="entry name" value="Phosphatidylinositol 3-kinase Catalytic Subunit, Chain A, domain 4"/>
    <property type="match status" value="1"/>
</dbReference>
<dbReference type="InterPro" id="IPR012582">
    <property type="entry name" value="DNAPKcs_CC3"/>
</dbReference>
<dbReference type="VEuPathDB" id="VectorBase:AARA21_014168"/>
<name>A0A182I8B8_ANOAR</name>
<dbReference type="GO" id="GO:0005524">
    <property type="term" value="F:ATP binding"/>
    <property type="evidence" value="ECO:0007669"/>
    <property type="project" value="UniProtKB-KW"/>
</dbReference>
<dbReference type="InterPro" id="IPR003152">
    <property type="entry name" value="FATC_dom"/>
</dbReference>
<dbReference type="GO" id="GO:0008630">
    <property type="term" value="P:intrinsic apoptotic signaling pathway in response to DNA damage"/>
    <property type="evidence" value="ECO:0007669"/>
    <property type="project" value="TreeGrafter"/>
</dbReference>
<dbReference type="PROSITE" id="PS00915">
    <property type="entry name" value="PI3_4_KINASE_1"/>
    <property type="match status" value="1"/>
</dbReference>
<dbReference type="Pfam" id="PF00454">
    <property type="entry name" value="PI3_PI4_kinase"/>
    <property type="match status" value="1"/>
</dbReference>
<dbReference type="Pfam" id="PF19704">
    <property type="entry name" value="DNAPKcs_CC5"/>
    <property type="match status" value="1"/>
</dbReference>
<dbReference type="Gene3D" id="1.10.1070.11">
    <property type="entry name" value="Phosphatidylinositol 3-/4-kinase, catalytic domain"/>
    <property type="match status" value="1"/>
</dbReference>
<keyword evidence="7" id="KW-0227">DNA damage</keyword>
<dbReference type="GO" id="GO:0005634">
    <property type="term" value="C:nucleus"/>
    <property type="evidence" value="ECO:0007669"/>
    <property type="project" value="UniProtKB-SubCell"/>
</dbReference>
<dbReference type="PROSITE" id="PS50290">
    <property type="entry name" value="PI3_4_KINASE_3"/>
    <property type="match status" value="1"/>
</dbReference>
<proteinExistence type="inferred from homology"/>
<feature type="compositionally biased region" description="Polar residues" evidence="12">
    <location>
        <begin position="2782"/>
        <end position="2796"/>
    </location>
</feature>
<dbReference type="CDD" id="cd05172">
    <property type="entry name" value="PIKKc_DNA-PK"/>
    <property type="match status" value="1"/>
</dbReference>
<evidence type="ECO:0000256" key="4">
    <source>
        <dbReference type="ARBA" id="ARBA00022527"/>
    </source>
</evidence>
<dbReference type="InterPro" id="IPR011009">
    <property type="entry name" value="Kinase-like_dom_sf"/>
</dbReference>
<evidence type="ECO:0000256" key="1">
    <source>
        <dbReference type="ARBA" id="ARBA00004123"/>
    </source>
</evidence>
<dbReference type="SMART" id="SM01343">
    <property type="entry name" value="FATC"/>
    <property type="match status" value="1"/>
</dbReference>
<dbReference type="InterPro" id="IPR018936">
    <property type="entry name" value="PI3/4_kinase_CS"/>
</dbReference>
<keyword evidence="5" id="KW-0808">Transferase</keyword>
<dbReference type="PROSITE" id="PS51190">
    <property type="entry name" value="FATC"/>
    <property type="match status" value="1"/>
</dbReference>
<keyword evidence="8" id="KW-0418">Kinase</keyword>
<dbReference type="EnsemblMetazoa" id="AARA009828-RA">
    <property type="protein sequence ID" value="AARA009828-PA"/>
    <property type="gene ID" value="AARA009828"/>
</dbReference>
<keyword evidence="10" id="KW-0234">DNA repair</keyword>
<keyword evidence="14" id="KW-1185">Reference proteome</keyword>
<evidence type="ECO:0000256" key="10">
    <source>
        <dbReference type="ARBA" id="ARBA00023204"/>
    </source>
</evidence>
<evidence type="ECO:0000256" key="12">
    <source>
        <dbReference type="SAM" id="MobiDB-lite"/>
    </source>
</evidence>
<comment type="similarity">
    <text evidence="2">Belongs to the PI3/PI4-kinase family.</text>
</comment>
<dbReference type="GO" id="GO:0006303">
    <property type="term" value="P:double-strand break repair via nonhomologous end joining"/>
    <property type="evidence" value="ECO:0007669"/>
    <property type="project" value="InterPro"/>
</dbReference>
<dbReference type="EC" id="2.7.11.1" evidence="3"/>
<evidence type="ECO:0000256" key="3">
    <source>
        <dbReference type="ARBA" id="ARBA00012513"/>
    </source>
</evidence>
<dbReference type="InterPro" id="IPR000403">
    <property type="entry name" value="PI3/4_kinase_cat_dom"/>
</dbReference>
<dbReference type="InterPro" id="IPR014009">
    <property type="entry name" value="PIK_FAT"/>
</dbReference>
<evidence type="ECO:0000313" key="14">
    <source>
        <dbReference type="Proteomes" id="UP000075840"/>
    </source>
</evidence>
<protein>
    <recommendedName>
        <fullName evidence="3">non-specific serine/threonine protein kinase</fullName>
        <ecNumber evidence="3">2.7.11.1</ecNumber>
    </recommendedName>
</protein>
<evidence type="ECO:0000256" key="8">
    <source>
        <dbReference type="ARBA" id="ARBA00022777"/>
    </source>
</evidence>
<dbReference type="InterPro" id="IPR016024">
    <property type="entry name" value="ARM-type_fold"/>
</dbReference>
<evidence type="ECO:0000256" key="11">
    <source>
        <dbReference type="ARBA" id="ARBA00023242"/>
    </source>
</evidence>
<dbReference type="FunFam" id="1.10.1070.11:FF:000067">
    <property type="entry name" value="AGAP003967-PA"/>
    <property type="match status" value="1"/>
</dbReference>
<dbReference type="Pfam" id="PF20500">
    <property type="entry name" value="DNA-PKcs_N"/>
    <property type="match status" value="1"/>
</dbReference>
<dbReference type="InterPro" id="IPR045581">
    <property type="entry name" value="DNAPKcs_CC5"/>
</dbReference>
<dbReference type="SMART" id="SM01344">
    <property type="entry name" value="NUC194"/>
    <property type="match status" value="1"/>
</dbReference>
<reference evidence="13" key="1">
    <citation type="submission" date="2022-08" db="UniProtKB">
        <authorList>
            <consortium name="EnsemblMetazoa"/>
        </authorList>
    </citation>
    <scope>IDENTIFICATION</scope>
    <source>
        <strain evidence="13">Dongola</strain>
    </source>
</reference>
<evidence type="ECO:0000256" key="9">
    <source>
        <dbReference type="ARBA" id="ARBA00022840"/>
    </source>
</evidence>
<evidence type="ECO:0000256" key="7">
    <source>
        <dbReference type="ARBA" id="ARBA00022763"/>
    </source>
</evidence>
<accession>A0A182I8B8</accession>
<dbReference type="GO" id="GO:0004677">
    <property type="term" value="F:DNA-dependent protein kinase activity"/>
    <property type="evidence" value="ECO:0007669"/>
    <property type="project" value="InterPro"/>
</dbReference>
<comment type="subcellular location">
    <subcellularLocation>
        <location evidence="1">Nucleus</location>
    </subcellularLocation>
</comment>
<dbReference type="PROSITE" id="PS51189">
    <property type="entry name" value="FAT"/>
    <property type="match status" value="1"/>
</dbReference>
<dbReference type="GO" id="GO:0000723">
    <property type="term" value="P:telomere maintenance"/>
    <property type="evidence" value="ECO:0007669"/>
    <property type="project" value="TreeGrafter"/>
</dbReference>
<dbReference type="SMART" id="SM00146">
    <property type="entry name" value="PI3Kc"/>
    <property type="match status" value="1"/>
</dbReference>
<dbReference type="InterPro" id="IPR046803">
    <property type="entry name" value="DNAPKcs_CC1-2"/>
</dbReference>
<dbReference type="VEuPathDB" id="VectorBase:AARA009828"/>
<dbReference type="InterPro" id="IPR050517">
    <property type="entry name" value="DDR_Repair_Kinase"/>
</dbReference>
<sequence length="4192" mass="476316">MESDLSTCLRQLKTCLDTQQIPQARSIIDRITQLIVEKAEESQAETDFNLECMLTSANGLVAFLNKSFSSAKHFGKVIESTFELFRKTIEKHSPLMGKRMVVIVPIALRYIQSSSVPARSRELAALVLQDSVAYGCLQNETYAQLDQLPAELLLVFQQGKLPNRFQQNLYELLGQLAQNFPASIPEPDRVRDIFLNAAEKQLLEENYPSLVSLAGAVRGLDLFLVHFAPSENDRELRQRLYLLVKKLSIWEENRSERAVFRNALHVVGNHATLFSWQLYADHVHWQTMLAGRWIKSSSQEDRDAGLKALYAFHGEVARVLSTPELAAERGREYPPKVDVLNQYVNYYRKLLSSATVDRLEIRIAIRGFGIMAGPCQQLAGASSISLNELLTIVLQRIEGICERSASSTADMLVYLPDFIQALSEILTHVQQLSTVQLVSVQTMTVALVRDFYHISTAHHELIVRSVVSMLENIGKLGGTTRHQLLDSVLLQGIVWSCTHALPFPAALPVPSSNVTAGDITPKTDWKRDLVTYKNYLPLWQGLLDKAQSAHDSSVLPALYRAFMNTLFVIVEKLDLSTRKRTFQDDDGQQQELFFSDPNIDLLPTKPKDYHIFLNLVELYRDMLHGPQTPAAVRELFADWIRPYFERFVRQSLNRPLVSGFVKLIEMGLATAERIGYFRQQEAPSEDFRTTQILLAFYLEQTIQRALYAIGELQLACLRFVLNAPVRLLVDFIEDKTRKQPLMVDVFRTAFRLGRSLLSIARAALYSLQRIVRFRYPPLRGEIRERLLRQVLPLLEPFLRTRDSTQPPAQSLRLAKFKRHRTANVPAVKIERIKQQHRIEQSVDTSELVTFQLRILNFFADLQPNECCWLVVDELELERVHARENRGSSSSLTRWDADSGRSLELRLLCESGTRPCIKLDSIVGRVCELAVECSDRATKLAACELLHTIVLYLLGISYQDQLAGLWTQVCHHLLQLSCDTDLAVCQMFEPLLFQIIHFVTQPSKLGQQGTRALLDCLLDATSNVQHSSTIRDLSVRCLREFLQWTNRQCGGTHLSNDRRKIKCTLLEQLKTHALELNASHRYGSALAFNNLFRLLLQEDFHIVRYSFELMHSYAIGLIVTEQEQIGLSSEANGGSHGAIVEQYLLALDHLGKLFEQRKALFNGCSSDESARSGRRQLIPTELGGGEMEHLVRWLFRQCAARQRLYRRKCMELFARLSKTVRDVATAVQFLAKQFTHEQIVSICLQADSLQGIARASTLESLRNEQTNPPIINISLWLEYFLATVDMYCWLRREKLVVDELLQTLLRRILPAVRYFLRSVVNFTVQEIMSNIEPVESFQQRNYEQRMSADKFVRFDALKSAVVVQVVDMLVLLLTRHSEDTVCSAVVLELWQDQATIEFLLALLFKPHRLGQDCNFSIHHEVEGDRHLWAQLETLVLQLIERSSEPIGQRFTIALTEQLISFMEDVSERMRTLLIQRTIHAEDQKLAKGLRFIAKHLRNRTLLVSTAKDGRIPLAARKLLQDCYEAIGQESVCLVLSPSATRFGTIVLEAIFGLADSTGHGDDIDGLVEFVITCSLSEDMLQPNIRHGEHFIVCFGAAVYELFLQNPSNSLPTLFKALKPENFSFIVRFLCNLMDYSYRKQAANTDCLKCLVEMLLAGGWSPLYECSRLQSNQFGACDVQLIELMSSVAMICPFPLNEIHHRVDPTYGRWITELIGSTRSELSIELKAKAIVLLPTLLGPNGAPEAESHWAEVENALEALQTKHFPLRSVEFPPNSPERIGYLNCLERLLDAMVISRSPLLLKAIIQMTAPDGDGHIAEAELRTAIERFFADQPHEMQCKRLLELWELFANHAYAPVVRETILRRYLCTALWHCRYDSIVLFYTRIIRALSHNTMVEINGRTGWALEHALIDRAASYRLVEHYAALLPKQILTGDNCPVAQELYGSAHDTLGAPVRGQRLIGDFSKRAHGVRRVALPTNDRTVAELFRKYQCAAYRALVALISNTNEDARMYSVLLFRESREKGEFLWRHLIDCSNEELYLEGTQEQEQLSRTFEKRVAIRREGGAGGDPAQRKPALKDPGLSVVMESSLSQQVFRFDMSHSVVLSAREVAQKDAAELAKRQQGTLSNVSLERTKINRHEIMATVCGCIRHMAATKVPLDSVVHFLVGSLADPGQQKNVRLFLAKVIDNCRNELQPHAALLIGPLMQLIVDGYIFRGLNPLVTDLIALVLEWNASGEARRSLREGATGEIASLASVLLRFIMKHACPQQSARKMAVLRLNLELIQEVIVQWHEALTVPAELLFEMVSHRQPTEDRSQLQLIAGLQLGTIVLLKGRGKLVPWMESTKQDYLRAVLRCLDLPDSTSFKSAALLLGHSLALLYPDGFPEPEQQTSELETFHTECIAKLTSIQREYDRKFAEVLYEAAKGFPSIADPFLSVLSYRFPSASVGEKRLYLELLLGGRLEKFNDELYRELASMELTLLLQDGELQLPTLHLLNRSLSLVRELEHLQQLVEPIGRVATEPSTPNEARAVAFEILIYIHEHRSAELSEECRTSVWRNLIRGLCGSHETEVGSSSIRGRILEYLTDSGKLPSDVKERFLFVLAQLYDPTVEAEFLGNAVALLLDPAIRCRESKDRLFLHEYLNADVKFCEYTIETAARQRHTMTLLTPMFAETSQQRQLQSFITGRGSQMEQLIRATQLGGLDSAAQKQLPFEPTQDPGRLTKGNETFAMPTQQHTLLFESSALQLNRRSQRTGSSTDTAAQQDRSFERLRKRILKDSATNRQQQTAWAVSRHYASQRQRTEQRRDSTSKVTLYRRYRLADYPDLQINLLAFLLPLQALCRRDTTCARQTFVAIFNGLVECLLVGDSEGRTGRMVGDEWDRFVGRLDEALNPILESTKACDPNLFGGLIELTLGKASGKFTLSPRTIASVAGTCNMLPMGALYLEAKLADGAEFDDEPVRTAGTVSSEADHWLQLSTLYHALHEHSVMVGIFGEKLDSDPQLREAIELEALGRYGQAHRAYCELVMRVSRARVDERNFCYKSAFNCLLQLGQWDVLLDEIGNQVTNHEELWCDEWNQENLLPHYVHGNALLVLAGDEGGREFYRLLEQWLHMPQRERHIRQEFGEQLTALYLSAQDMVRARLFGEQTKRQFLDEWHCSGVLSELVRTECLLSVRKVIELVAYSELLERSTKELEQAAGGLVVSWNNAQPTVTDSLLTWDTLLAYRRFLLEQLETKCTREEEEREKSNSLTNVTQLSKLLFELELNLLDVAFEQDNVKFAGKIIARLRAFEACLREPQVDQVLRRKIARIRYDRVRVVEASAANMTSALLRGFKQLVKLNSQLVPLEQEAGIRGVKQRAWTEFFHHSETVRTMLKTSSDIIEQKDSSTLVELMQTAMNTSSKHLTEEPLSMGDRLRKFSMQCLQCGIDVLLDEGPSSSREGSSSANDSSMEQLADAHLRLARYCYDELDPARTAAEELPVERLLLTSLLPAIKYGSREARHLFPVLLQLRNLQNDVLGKEFHENACSVPSWNFLPWIPQLLSYMQIATPDRPLAPSGVEHFLDEVLMRLVQEYPMALYFPARLLLGELLQPGASMRPFVNQFRAALSFPVLDRFVAELYRVVMPETRLSNMIAELKRHLASVTDQPSYRTFIERLVPDVFPQDTNDLWRYGQAYRAALPLVERFRTLQSLHPVDDRGTILAKLQELETNLESMRPRTKTTRLQLEDLSPWLADYHSSGQRGSTTQLVEIPGQYGLDRGAPSPTQHVTIVKVTPDVVVYGTLRLPIQLTFRGSDGNEYRFLAKFGEDLRQDQRIQQLQREITHRLRWDQRCREQQLQLRTYDVVPIMPNFGLFGWLEGTVAMSEIAKQAAPRYNPGDRGQAHVHHEFGRFLMSVSKQLDPSANDSFNLSSYNAPALYGMAAAFCMPDRLQSKFVELAQTIRGNTLKRALYDMAATPEAYYRLRMNFAKSLATMNVTCWVLGIGDRHLSNIVLERATGMLVGVDFGIAFGAGTRDLPIPELVPFRLTPQFVGVMEPMRLAGVLQKCHLYTLQCLRNCRTLLRACLEVFVREPTVDWLRAARQRMVEQPGESGRAEERRSDREWNPQVRVDTVLRKLNGANPKQLLTDELRFGVVAQQRDFLVGYLALVDAAAPASTEKVGRRATATISTELQTEMLLEMAIDSRLLGITYSGWYPWF</sequence>
<dbReference type="Proteomes" id="UP000075840">
    <property type="component" value="Unassembled WGS sequence"/>
</dbReference>
<keyword evidence="6" id="KW-0547">Nucleotide-binding</keyword>
<evidence type="ECO:0000313" key="13">
    <source>
        <dbReference type="EnsemblMetazoa" id="AARA009828-PA"/>
    </source>
</evidence>
<keyword evidence="4" id="KW-0723">Serine/threonine-protein kinase</keyword>
<dbReference type="PANTHER" id="PTHR11139">
    <property type="entry name" value="ATAXIA TELANGIECTASIA MUTATED ATM -RELATED"/>
    <property type="match status" value="1"/>
</dbReference>
<dbReference type="EMBL" id="APCN01002694">
    <property type="status" value="NOT_ANNOTATED_CDS"/>
    <property type="molecule type" value="Genomic_DNA"/>
</dbReference>
<dbReference type="PANTHER" id="PTHR11139:SF68">
    <property type="entry name" value="DNA-DEPENDENT PROTEIN KINASE CATALYTIC SUBUNIT"/>
    <property type="match status" value="1"/>
</dbReference>
<dbReference type="SUPFAM" id="SSF48371">
    <property type="entry name" value="ARM repeat"/>
    <property type="match status" value="2"/>
</dbReference>
<feature type="region of interest" description="Disordered" evidence="12">
    <location>
        <begin position="2782"/>
        <end position="2805"/>
    </location>
</feature>
<evidence type="ECO:0000256" key="5">
    <source>
        <dbReference type="ARBA" id="ARBA00022679"/>
    </source>
</evidence>
<dbReference type="Pfam" id="PF20502">
    <property type="entry name" value="DNAPKcs_CC1-2"/>
    <property type="match status" value="1"/>
</dbReference>
<dbReference type="Pfam" id="PF08163">
    <property type="entry name" value="DNAPKcs_CC3"/>
    <property type="match status" value="1"/>
</dbReference>
<keyword evidence="11" id="KW-0539">Nucleus</keyword>
<dbReference type="InterPro" id="IPR046804">
    <property type="entry name" value="DNA-PKcs_N"/>
</dbReference>